<accession>A0A0C2WL54</accession>
<protein>
    <submittedName>
        <fullName evidence="2">Uncharacterized protein</fullName>
    </submittedName>
</protein>
<name>A0A0C2WL54_AMAMK</name>
<reference evidence="2 3" key="1">
    <citation type="submission" date="2014-04" db="EMBL/GenBank/DDBJ databases">
        <title>Evolutionary Origins and Diversification of the Mycorrhizal Mutualists.</title>
        <authorList>
            <consortium name="DOE Joint Genome Institute"/>
            <consortium name="Mycorrhizal Genomics Consortium"/>
            <person name="Kohler A."/>
            <person name="Kuo A."/>
            <person name="Nagy L.G."/>
            <person name="Floudas D."/>
            <person name="Copeland A."/>
            <person name="Barry K.W."/>
            <person name="Cichocki N."/>
            <person name="Veneault-Fourrey C."/>
            <person name="LaButti K."/>
            <person name="Lindquist E.A."/>
            <person name="Lipzen A."/>
            <person name="Lundell T."/>
            <person name="Morin E."/>
            <person name="Murat C."/>
            <person name="Riley R."/>
            <person name="Ohm R."/>
            <person name="Sun H."/>
            <person name="Tunlid A."/>
            <person name="Henrissat B."/>
            <person name="Grigoriev I.V."/>
            <person name="Hibbett D.S."/>
            <person name="Martin F."/>
        </authorList>
    </citation>
    <scope>NUCLEOTIDE SEQUENCE [LARGE SCALE GENOMIC DNA]</scope>
    <source>
        <strain evidence="2 3">Koide BX008</strain>
    </source>
</reference>
<dbReference type="Proteomes" id="UP000054549">
    <property type="component" value="Unassembled WGS sequence"/>
</dbReference>
<keyword evidence="3" id="KW-1185">Reference proteome</keyword>
<evidence type="ECO:0000313" key="2">
    <source>
        <dbReference type="EMBL" id="KIL62292.1"/>
    </source>
</evidence>
<feature type="region of interest" description="Disordered" evidence="1">
    <location>
        <begin position="1"/>
        <end position="23"/>
    </location>
</feature>
<dbReference type="HOGENOM" id="CLU_3124660_0_0_1"/>
<gene>
    <name evidence="2" type="ORF">M378DRAFT_12891</name>
</gene>
<dbReference type="AlphaFoldDB" id="A0A0C2WL54"/>
<organism evidence="2 3">
    <name type="scientific">Amanita muscaria (strain Koide BX008)</name>
    <dbReference type="NCBI Taxonomy" id="946122"/>
    <lineage>
        <taxon>Eukaryota</taxon>
        <taxon>Fungi</taxon>
        <taxon>Dikarya</taxon>
        <taxon>Basidiomycota</taxon>
        <taxon>Agaricomycotina</taxon>
        <taxon>Agaricomycetes</taxon>
        <taxon>Agaricomycetidae</taxon>
        <taxon>Agaricales</taxon>
        <taxon>Pluteineae</taxon>
        <taxon>Amanitaceae</taxon>
        <taxon>Amanita</taxon>
    </lineage>
</organism>
<proteinExistence type="predicted"/>
<evidence type="ECO:0000313" key="3">
    <source>
        <dbReference type="Proteomes" id="UP000054549"/>
    </source>
</evidence>
<dbReference type="InParanoid" id="A0A0C2WL54"/>
<sequence length="50" mass="5385">MMATASKGEQLKTLVPPSERSANPRRGVLLTFDALENVPNGFKVDLSKVA</sequence>
<dbReference type="EMBL" id="KN818272">
    <property type="protein sequence ID" value="KIL62292.1"/>
    <property type="molecule type" value="Genomic_DNA"/>
</dbReference>
<evidence type="ECO:0000256" key="1">
    <source>
        <dbReference type="SAM" id="MobiDB-lite"/>
    </source>
</evidence>